<gene>
    <name evidence="2" type="ORF">OB2597_15420</name>
</gene>
<keyword evidence="3" id="KW-1185">Reference proteome</keyword>
<dbReference type="InterPro" id="IPR018247">
    <property type="entry name" value="EF_Hand_1_Ca_BS"/>
</dbReference>
<dbReference type="EMBL" id="AAMO01000006">
    <property type="protein sequence ID" value="EAQ02784.1"/>
    <property type="molecule type" value="Genomic_DNA"/>
</dbReference>
<dbReference type="AlphaFoldDB" id="A3TYW6"/>
<dbReference type="PROSITE" id="PS00018">
    <property type="entry name" value="EF_HAND_1"/>
    <property type="match status" value="1"/>
</dbReference>
<evidence type="ECO:0000313" key="2">
    <source>
        <dbReference type="EMBL" id="EAQ02784.1"/>
    </source>
</evidence>
<evidence type="ECO:0000256" key="1">
    <source>
        <dbReference type="SAM" id="SignalP"/>
    </source>
</evidence>
<dbReference type="RefSeq" id="WP_009807293.1">
    <property type="nucleotide sequence ID" value="NZ_CH724131.1"/>
</dbReference>
<dbReference type="Pfam" id="PF06226">
    <property type="entry name" value="DUF1007"/>
    <property type="match status" value="1"/>
</dbReference>
<feature type="signal peptide" evidence="1">
    <location>
        <begin position="1"/>
        <end position="23"/>
    </location>
</feature>
<protein>
    <recommendedName>
        <fullName evidence="4">Polyphosphate kinase</fullName>
    </recommendedName>
</protein>
<organism evidence="2 3">
    <name type="scientific">Pseudooceanicola batsensis (strain ATCC BAA-863 / DSM 15984 / KCTC 12145 / HTCC2597)</name>
    <name type="common">Oceanicola batsensis</name>
    <dbReference type="NCBI Taxonomy" id="252305"/>
    <lineage>
        <taxon>Bacteria</taxon>
        <taxon>Pseudomonadati</taxon>
        <taxon>Pseudomonadota</taxon>
        <taxon>Alphaproteobacteria</taxon>
        <taxon>Rhodobacterales</taxon>
        <taxon>Paracoccaceae</taxon>
        <taxon>Pseudooceanicola</taxon>
    </lineage>
</organism>
<feature type="chain" id="PRO_5002660035" description="Polyphosphate kinase" evidence="1">
    <location>
        <begin position="24"/>
        <end position="220"/>
    </location>
</feature>
<dbReference type="OrthoDB" id="1679673at2"/>
<keyword evidence="1" id="KW-0732">Signal</keyword>
<proteinExistence type="predicted"/>
<name>A3TYW6_PSEBH</name>
<dbReference type="STRING" id="252305.OB2597_15420"/>
<dbReference type="InterPro" id="IPR010412">
    <property type="entry name" value="DUF1007"/>
</dbReference>
<dbReference type="eggNOG" id="COG3683">
    <property type="taxonomic scope" value="Bacteria"/>
</dbReference>
<reference evidence="2 3" key="1">
    <citation type="journal article" date="2010" name="J. Bacteriol.">
        <title>Genome sequences of Oceanicola granulosus HTCC2516(T) and Oceanicola batsensis HTCC2597(TDelta).</title>
        <authorList>
            <person name="Thrash J.C."/>
            <person name="Cho J.C."/>
            <person name="Vergin K.L."/>
            <person name="Giovannoni S.J."/>
        </authorList>
    </citation>
    <scope>NUCLEOTIDE SEQUENCE [LARGE SCALE GENOMIC DNA]</scope>
    <source>
        <strain evidence="3">ATCC BAA-863 / DSM 15984 / KCTC 12145 / HTCC2597</strain>
    </source>
</reference>
<comment type="caution">
    <text evidence="2">The sequence shown here is derived from an EMBL/GenBank/DDBJ whole genome shotgun (WGS) entry which is preliminary data.</text>
</comment>
<dbReference type="Proteomes" id="UP000004318">
    <property type="component" value="Unassembled WGS sequence"/>
</dbReference>
<sequence>MIRRALPLLALLGTALSAGGLGAHPHVFVDTGLTLHLDDEARIEAVDVTWAYDEFYSLLVLQDMGLDPDADGVLTPDELRQVEGWDMKWVEGYEGDLYLEGPQDGAVALGPPVPLETRVVEGRLISVHRRPVEPAADAATAVLQAYDPEFYTAYDLTLGVRIAGDAANPLCTVNIDKPDENEAYREARDVMKDFPEDAVGVPLLGHVFAETVTLTCQPAG</sequence>
<dbReference type="HOGENOM" id="CLU_088941_1_0_5"/>
<evidence type="ECO:0000313" key="3">
    <source>
        <dbReference type="Proteomes" id="UP000004318"/>
    </source>
</evidence>
<evidence type="ECO:0008006" key="4">
    <source>
        <dbReference type="Google" id="ProtNLM"/>
    </source>
</evidence>
<accession>A3TYW6</accession>